<keyword evidence="2" id="KW-1185">Reference proteome</keyword>
<accession>G4CWG3</accession>
<protein>
    <submittedName>
        <fullName evidence="1">Uncharacterized protein</fullName>
    </submittedName>
</protein>
<evidence type="ECO:0000313" key="2">
    <source>
        <dbReference type="Proteomes" id="UP000005332"/>
    </source>
</evidence>
<dbReference type="AlphaFoldDB" id="G4CWG3"/>
<reference evidence="1 2" key="1">
    <citation type="submission" date="2011-06" db="EMBL/GenBank/DDBJ databases">
        <authorList>
            <person name="Muzny D."/>
            <person name="Qin X."/>
            <person name="Deng J."/>
            <person name="Jiang H."/>
            <person name="Liu Y."/>
            <person name="Qu J."/>
            <person name="Song X.-Z."/>
            <person name="Zhang L."/>
            <person name="Thornton R."/>
            <person name="Coyle M."/>
            <person name="Francisco L."/>
            <person name="Jackson L."/>
            <person name="Javaid M."/>
            <person name="Korchina V."/>
            <person name="Kovar C."/>
            <person name="Mata R."/>
            <person name="Mathew T."/>
            <person name="Ngo R."/>
            <person name="Nguyen L."/>
            <person name="Nguyen N."/>
            <person name="Okwuonu G."/>
            <person name="Ongeri F."/>
            <person name="Pham C."/>
            <person name="Simmons D."/>
            <person name="Wilczek-Boney K."/>
            <person name="Hale W."/>
            <person name="Jakkamsetti A."/>
            <person name="Pham P."/>
            <person name="Ruth R."/>
            <person name="San Lucas F."/>
            <person name="Warren J."/>
            <person name="Zhang J."/>
            <person name="Zhao Z."/>
            <person name="Zhou C."/>
            <person name="Zhu D."/>
            <person name="Lee S."/>
            <person name="Bess C."/>
            <person name="Blankenburg K."/>
            <person name="Forbes L."/>
            <person name="Fu Q."/>
            <person name="Gubbala S."/>
            <person name="Hirani K."/>
            <person name="Jayaseelan J.C."/>
            <person name="Lara F."/>
            <person name="Munidasa M."/>
            <person name="Palculict T."/>
            <person name="Patil S."/>
            <person name="Pu L.-L."/>
            <person name="Saada N."/>
            <person name="Tang L."/>
            <person name="Weissenberger G."/>
            <person name="Zhu Y."/>
            <person name="Hemphill L."/>
            <person name="Shang Y."/>
            <person name="Youmans B."/>
            <person name="Ayvaz T."/>
            <person name="Ross M."/>
            <person name="Santibanez J."/>
            <person name="Aqrawi P."/>
            <person name="Gross S."/>
            <person name="Joshi V."/>
            <person name="Fowler G."/>
            <person name="Nazareth L."/>
            <person name="Reid J."/>
            <person name="Worley K."/>
            <person name="Petrosino J."/>
            <person name="Highlander S."/>
            <person name="Gibbs R."/>
        </authorList>
    </citation>
    <scope>NUCLEOTIDE SEQUENCE [LARGE SCALE GENOMIC DNA]</scope>
    <source>
        <strain evidence="1 2">ATCC 25577</strain>
    </source>
</reference>
<dbReference type="HOGENOM" id="CLU_2495349_0_0_11"/>
<evidence type="ECO:0000313" key="1">
    <source>
        <dbReference type="EMBL" id="EGY78287.1"/>
    </source>
</evidence>
<organism evidence="1 2">
    <name type="scientific">Cutibacterium avidum ATCC 25577</name>
    <dbReference type="NCBI Taxonomy" id="997355"/>
    <lineage>
        <taxon>Bacteria</taxon>
        <taxon>Bacillati</taxon>
        <taxon>Actinomycetota</taxon>
        <taxon>Actinomycetes</taxon>
        <taxon>Propionibacteriales</taxon>
        <taxon>Propionibacteriaceae</taxon>
        <taxon>Cutibacterium</taxon>
    </lineage>
</organism>
<dbReference type="EMBL" id="AGBA01000009">
    <property type="protein sequence ID" value="EGY78287.1"/>
    <property type="molecule type" value="Genomic_DNA"/>
</dbReference>
<gene>
    <name evidence="1" type="ORF">HMPREF9153_0870</name>
</gene>
<name>G4CWG3_9ACTN</name>
<proteinExistence type="predicted"/>
<sequence length="86" mass="9125">MCGAGVRKQLLSGSLSVGGDAAMARFGQSSANFADNGRYNTVHTAPDLPSVEKFALKSALRLFPRPDVCNDGDVRPQGGRHVPVQR</sequence>
<comment type="caution">
    <text evidence="1">The sequence shown here is derived from an EMBL/GenBank/DDBJ whole genome shotgun (WGS) entry which is preliminary data.</text>
</comment>
<dbReference type="Proteomes" id="UP000005332">
    <property type="component" value="Unassembled WGS sequence"/>
</dbReference>